<dbReference type="EMBL" id="JBHTMB010000063">
    <property type="protein sequence ID" value="MFD1233460.1"/>
    <property type="molecule type" value="Genomic_DNA"/>
</dbReference>
<evidence type="ECO:0000256" key="1">
    <source>
        <dbReference type="SAM" id="MobiDB-lite"/>
    </source>
</evidence>
<comment type="caution">
    <text evidence="2">The sequence shown here is derived from an EMBL/GenBank/DDBJ whole genome shotgun (WGS) entry which is preliminary data.</text>
</comment>
<organism evidence="2 3">
    <name type="scientific">Pseudonocardia benzenivorans</name>
    <dbReference type="NCBI Taxonomy" id="228005"/>
    <lineage>
        <taxon>Bacteria</taxon>
        <taxon>Bacillati</taxon>
        <taxon>Actinomycetota</taxon>
        <taxon>Actinomycetes</taxon>
        <taxon>Pseudonocardiales</taxon>
        <taxon>Pseudonocardiaceae</taxon>
        <taxon>Pseudonocardia</taxon>
    </lineage>
</organism>
<proteinExistence type="predicted"/>
<sequence>MTFDEPSEQQQPAHAVSPADRYKAITAEITGAVEAVRERDRARAAELTRVLAELDDAMTRVGDRVALSRLAVELHWEAALEALWSESWMTLRPMPSPEPTPPGSGQRASLDELDEAVAARFAELSDAVHRRRLGLRR</sequence>
<protein>
    <recommendedName>
        <fullName evidence="4">DUF222 domain-containing protein</fullName>
    </recommendedName>
</protein>
<gene>
    <name evidence="2" type="ORF">ACFQ34_09220</name>
</gene>
<evidence type="ECO:0000313" key="2">
    <source>
        <dbReference type="EMBL" id="MFD1233460.1"/>
    </source>
</evidence>
<reference evidence="3" key="1">
    <citation type="journal article" date="2019" name="Int. J. Syst. Evol. Microbiol.">
        <title>The Global Catalogue of Microorganisms (GCM) 10K type strain sequencing project: providing services to taxonomists for standard genome sequencing and annotation.</title>
        <authorList>
            <consortium name="The Broad Institute Genomics Platform"/>
            <consortium name="The Broad Institute Genome Sequencing Center for Infectious Disease"/>
            <person name="Wu L."/>
            <person name="Ma J."/>
        </authorList>
    </citation>
    <scope>NUCLEOTIDE SEQUENCE [LARGE SCALE GENOMIC DNA]</scope>
    <source>
        <strain evidence="3">CCUG 49018</strain>
    </source>
</reference>
<dbReference type="Proteomes" id="UP001597182">
    <property type="component" value="Unassembled WGS sequence"/>
</dbReference>
<accession>A0ABW3VFP4</accession>
<evidence type="ECO:0008006" key="4">
    <source>
        <dbReference type="Google" id="ProtNLM"/>
    </source>
</evidence>
<name>A0ABW3VFP4_9PSEU</name>
<feature type="region of interest" description="Disordered" evidence="1">
    <location>
        <begin position="92"/>
        <end position="111"/>
    </location>
</feature>
<evidence type="ECO:0000313" key="3">
    <source>
        <dbReference type="Proteomes" id="UP001597182"/>
    </source>
</evidence>
<dbReference type="RefSeq" id="WP_346092369.1">
    <property type="nucleotide sequence ID" value="NZ_BAABKS010000053.1"/>
</dbReference>
<keyword evidence="3" id="KW-1185">Reference proteome</keyword>